<organism evidence="1">
    <name type="scientific">Sediminibacterium sp. KACHI17</name>
    <dbReference type="NCBI Taxonomy" id="1751071"/>
    <lineage>
        <taxon>Bacteria</taxon>
        <taxon>Pseudomonadati</taxon>
        <taxon>Bacteroidota</taxon>
        <taxon>Chitinophagia</taxon>
        <taxon>Chitinophagales</taxon>
        <taxon>Chitinophagaceae</taxon>
        <taxon>Sediminibacterium</taxon>
    </lineage>
</organism>
<gene>
    <name evidence="1" type="ORF">KACHI17_13230</name>
</gene>
<dbReference type="PROSITE" id="PS51257">
    <property type="entry name" value="PROKAR_LIPOPROTEIN"/>
    <property type="match status" value="1"/>
</dbReference>
<dbReference type="RefSeq" id="WP_353550720.1">
    <property type="nucleotide sequence ID" value="NZ_AP029612.1"/>
</dbReference>
<name>A0AAT9GIC7_9BACT</name>
<dbReference type="Pfam" id="PF04170">
    <property type="entry name" value="NlpE"/>
    <property type="match status" value="1"/>
</dbReference>
<dbReference type="AlphaFoldDB" id="A0AAT9GIC7"/>
<reference evidence="1" key="1">
    <citation type="submission" date="2024-02" db="EMBL/GenBank/DDBJ databases">
        <title>Sediminibacterium planktonica sp. nov. and Sediminibacterium longus sp. nov., isolated from surface lake and river water.</title>
        <authorList>
            <person name="Watanabe K."/>
            <person name="Takemine S."/>
            <person name="Ishii Y."/>
            <person name="Ogata Y."/>
            <person name="Shindo C."/>
            <person name="Suda W."/>
        </authorList>
    </citation>
    <scope>NUCLEOTIDE SEQUENCE</scope>
    <source>
        <strain evidence="1">KACHI17</strain>
    </source>
</reference>
<sequence length="153" mass="16830">MKSLNYILCVSLFFAACEEKPTTTQVVISDTTYEVDSSEIMRVVDGATAQNSLDVVGIYKGVLPCADCEGMETTIELKNDSTYSRVIKYLGKKENSFTASGKWTWINGSTISLGSIKEGPNQYFVAEGKLIQLDMSGNRITGELAAKYELKKQ</sequence>
<accession>A0AAT9GIC7</accession>
<dbReference type="EMBL" id="AP029612">
    <property type="protein sequence ID" value="BFG70442.1"/>
    <property type="molecule type" value="Genomic_DNA"/>
</dbReference>
<protein>
    <submittedName>
        <fullName evidence="1">Copper resistance protein NlpE</fullName>
    </submittedName>
</protein>
<proteinExistence type="predicted"/>
<evidence type="ECO:0000313" key="1">
    <source>
        <dbReference type="EMBL" id="BFG70442.1"/>
    </source>
</evidence>
<dbReference type="Gene3D" id="2.40.128.640">
    <property type="match status" value="1"/>
</dbReference>
<dbReference type="InterPro" id="IPR007298">
    <property type="entry name" value="Cu-R_lipoprotein_NlpE"/>
</dbReference>